<feature type="transmembrane region" description="Helical" evidence="1">
    <location>
        <begin position="211"/>
        <end position="231"/>
    </location>
</feature>
<dbReference type="GO" id="GO:0016747">
    <property type="term" value="F:acyltransferase activity, transferring groups other than amino-acyl groups"/>
    <property type="evidence" value="ECO:0007669"/>
    <property type="project" value="InterPro"/>
</dbReference>
<dbReference type="GO" id="GO:0000271">
    <property type="term" value="P:polysaccharide biosynthetic process"/>
    <property type="evidence" value="ECO:0007669"/>
    <property type="project" value="TreeGrafter"/>
</dbReference>
<feature type="transmembrane region" description="Helical" evidence="1">
    <location>
        <begin position="94"/>
        <end position="112"/>
    </location>
</feature>
<feature type="transmembrane region" description="Helical" evidence="1">
    <location>
        <begin position="52"/>
        <end position="73"/>
    </location>
</feature>
<feature type="transmembrane region" description="Helical" evidence="1">
    <location>
        <begin position="180"/>
        <end position="199"/>
    </location>
</feature>
<dbReference type="STRING" id="104663.SAMN04488121_1021135"/>
<dbReference type="InterPro" id="IPR050879">
    <property type="entry name" value="Acyltransferase_3"/>
</dbReference>
<dbReference type="InterPro" id="IPR002656">
    <property type="entry name" value="Acyl_transf_3_dom"/>
</dbReference>
<feature type="transmembrane region" description="Helical" evidence="1">
    <location>
        <begin position="277"/>
        <end position="294"/>
    </location>
</feature>
<dbReference type="GO" id="GO:0016787">
    <property type="term" value="F:hydrolase activity"/>
    <property type="evidence" value="ECO:0007669"/>
    <property type="project" value="UniProtKB-KW"/>
</dbReference>
<feature type="transmembrane region" description="Helical" evidence="1">
    <location>
        <begin position="243"/>
        <end position="261"/>
    </location>
</feature>
<protein>
    <submittedName>
        <fullName evidence="3">Peptidoglycan/LPS O-acetylase OafA/YrhL, contains acyltransferase and SGNH-hydrolase domains</fullName>
    </submittedName>
</protein>
<sequence length="396" mass="44655">MDKQSHNKAHLLYIDGLRAVAALYVVMHHAMLEYKAGPKGIVQKIFLSLFKSGHYAVDLFIVISGFSLMLPAIRRNYQVTGVWEFYKRRIVRILPPYYIAMALSLLAIYFLLDEKTGSVWDECIPVTSKSIITHIFLINDLFISEVYKINHAFWSIPVECRIYIFFPFLLYLWRRFGPGASLLTAVGISVVLFITLRMLRTVDPGVDMATAGVNPYIILFTLGMLAADISFSASRLSKFADKLPWGLFLIAAAIAFVFYKSRVTFYSDVNGNIENEIVDVLFGIICFCLLVICSKEKYQHSRIAFIGKALSFKPLASMGIFAYSIYLIHAPLLHMIALYVIAPSHLSAFTATVVLILGGTSLVVGVAYLFFLLFERPFLLKKAVKAENKQRMPAHV</sequence>
<evidence type="ECO:0000313" key="4">
    <source>
        <dbReference type="Proteomes" id="UP000199045"/>
    </source>
</evidence>
<dbReference type="AlphaFoldDB" id="A0A1G7PE12"/>
<dbReference type="PANTHER" id="PTHR23028:SF131">
    <property type="entry name" value="BLR2367 PROTEIN"/>
    <property type="match status" value="1"/>
</dbReference>
<name>A0A1G7PE12_CHIFI</name>
<keyword evidence="1" id="KW-1133">Transmembrane helix</keyword>
<keyword evidence="3" id="KW-0378">Hydrolase</keyword>
<dbReference type="PANTHER" id="PTHR23028">
    <property type="entry name" value="ACETYLTRANSFERASE"/>
    <property type="match status" value="1"/>
</dbReference>
<evidence type="ECO:0000313" key="3">
    <source>
        <dbReference type="EMBL" id="SDF83720.1"/>
    </source>
</evidence>
<dbReference type="RefSeq" id="WP_089832054.1">
    <property type="nucleotide sequence ID" value="NZ_FNBN01000002.1"/>
</dbReference>
<dbReference type="EMBL" id="FNBN01000002">
    <property type="protein sequence ID" value="SDF83720.1"/>
    <property type="molecule type" value="Genomic_DNA"/>
</dbReference>
<dbReference type="Pfam" id="PF01757">
    <property type="entry name" value="Acyl_transf_3"/>
    <property type="match status" value="1"/>
</dbReference>
<keyword evidence="3" id="KW-0012">Acyltransferase</keyword>
<dbReference type="GO" id="GO:0016020">
    <property type="term" value="C:membrane"/>
    <property type="evidence" value="ECO:0007669"/>
    <property type="project" value="TreeGrafter"/>
</dbReference>
<dbReference type="Proteomes" id="UP000199045">
    <property type="component" value="Unassembled WGS sequence"/>
</dbReference>
<proteinExistence type="predicted"/>
<keyword evidence="1" id="KW-0472">Membrane</keyword>
<feature type="transmembrane region" description="Helical" evidence="1">
    <location>
        <begin position="315"/>
        <end position="342"/>
    </location>
</feature>
<feature type="transmembrane region" description="Helical" evidence="1">
    <location>
        <begin position="348"/>
        <end position="374"/>
    </location>
</feature>
<dbReference type="OrthoDB" id="9796461at2"/>
<feature type="transmembrane region" description="Helical" evidence="1">
    <location>
        <begin position="152"/>
        <end position="173"/>
    </location>
</feature>
<accession>A0A1G7PE12</accession>
<gene>
    <name evidence="3" type="ORF">SAMN04488121_1021135</name>
</gene>
<organism evidence="3 4">
    <name type="scientific">Chitinophaga filiformis</name>
    <name type="common">Myxococcus filiformis</name>
    <name type="synonym">Flexibacter filiformis</name>
    <dbReference type="NCBI Taxonomy" id="104663"/>
    <lineage>
        <taxon>Bacteria</taxon>
        <taxon>Pseudomonadati</taxon>
        <taxon>Bacteroidota</taxon>
        <taxon>Chitinophagia</taxon>
        <taxon>Chitinophagales</taxon>
        <taxon>Chitinophagaceae</taxon>
        <taxon>Chitinophaga</taxon>
    </lineage>
</organism>
<feature type="transmembrane region" description="Helical" evidence="1">
    <location>
        <begin position="12"/>
        <end position="32"/>
    </location>
</feature>
<evidence type="ECO:0000259" key="2">
    <source>
        <dbReference type="Pfam" id="PF01757"/>
    </source>
</evidence>
<keyword evidence="3" id="KW-0808">Transferase</keyword>
<evidence type="ECO:0000256" key="1">
    <source>
        <dbReference type="SAM" id="Phobius"/>
    </source>
</evidence>
<feature type="domain" description="Acyltransferase 3" evidence="2">
    <location>
        <begin position="12"/>
        <end position="370"/>
    </location>
</feature>
<keyword evidence="1" id="KW-0812">Transmembrane</keyword>
<reference evidence="3 4" key="1">
    <citation type="submission" date="2016-10" db="EMBL/GenBank/DDBJ databases">
        <authorList>
            <person name="de Groot N.N."/>
        </authorList>
    </citation>
    <scope>NUCLEOTIDE SEQUENCE [LARGE SCALE GENOMIC DNA]</scope>
    <source>
        <strain evidence="3 4">DSM 527</strain>
    </source>
</reference>